<accession>A0A059AIB4</accession>
<dbReference type="Gramene" id="KCW53787">
    <property type="protein sequence ID" value="KCW53787"/>
    <property type="gene ID" value="EUGRSUZ_J03034"/>
</dbReference>
<sequence>MSTIHKHKLPQMKTKLAAVENSYTSHSEKTIRNTQPNTPGQNKELYNPRPQFSSVPLSTAFYPKTVLGEIVIPAAGGGHGNPKQSRQELGFQTIIARAEQT</sequence>
<protein>
    <submittedName>
        <fullName evidence="2">Uncharacterized protein</fullName>
    </submittedName>
</protein>
<feature type="compositionally biased region" description="Polar residues" evidence="1">
    <location>
        <begin position="32"/>
        <end position="41"/>
    </location>
</feature>
<reference evidence="2" key="1">
    <citation type="submission" date="2013-07" db="EMBL/GenBank/DDBJ databases">
        <title>The genome of Eucalyptus grandis.</title>
        <authorList>
            <person name="Schmutz J."/>
            <person name="Hayes R."/>
            <person name="Myburg A."/>
            <person name="Tuskan G."/>
            <person name="Grattapaglia D."/>
            <person name="Rokhsar D.S."/>
        </authorList>
    </citation>
    <scope>NUCLEOTIDE SEQUENCE</scope>
    <source>
        <tissue evidence="2">Leaf extractions</tissue>
    </source>
</reference>
<name>A0A059AIB4_EUCGR</name>
<gene>
    <name evidence="2" type="ORF">EUGRSUZ_J03034</name>
</gene>
<dbReference type="AlphaFoldDB" id="A0A059AIB4"/>
<evidence type="ECO:0000256" key="1">
    <source>
        <dbReference type="SAM" id="MobiDB-lite"/>
    </source>
</evidence>
<feature type="region of interest" description="Disordered" evidence="1">
    <location>
        <begin position="24"/>
        <end position="51"/>
    </location>
</feature>
<dbReference type="InParanoid" id="A0A059AIB4"/>
<dbReference type="EMBL" id="KK198762">
    <property type="protein sequence ID" value="KCW53787.1"/>
    <property type="molecule type" value="Genomic_DNA"/>
</dbReference>
<proteinExistence type="predicted"/>
<organism evidence="2">
    <name type="scientific">Eucalyptus grandis</name>
    <name type="common">Flooded gum</name>
    <dbReference type="NCBI Taxonomy" id="71139"/>
    <lineage>
        <taxon>Eukaryota</taxon>
        <taxon>Viridiplantae</taxon>
        <taxon>Streptophyta</taxon>
        <taxon>Embryophyta</taxon>
        <taxon>Tracheophyta</taxon>
        <taxon>Spermatophyta</taxon>
        <taxon>Magnoliopsida</taxon>
        <taxon>eudicotyledons</taxon>
        <taxon>Gunneridae</taxon>
        <taxon>Pentapetalae</taxon>
        <taxon>rosids</taxon>
        <taxon>malvids</taxon>
        <taxon>Myrtales</taxon>
        <taxon>Myrtaceae</taxon>
        <taxon>Myrtoideae</taxon>
        <taxon>Eucalypteae</taxon>
        <taxon>Eucalyptus</taxon>
    </lineage>
</organism>
<evidence type="ECO:0000313" key="2">
    <source>
        <dbReference type="EMBL" id="KCW53787.1"/>
    </source>
</evidence>